<dbReference type="PANTHER" id="PTHR37507:SF2">
    <property type="entry name" value="SPORULATION PROTEIN YDCC"/>
    <property type="match status" value="1"/>
</dbReference>
<dbReference type="AlphaFoldDB" id="A0A0P8CCG0"/>
<dbReference type="EMBL" id="LKCM01000067">
    <property type="protein sequence ID" value="KPQ44621.1"/>
    <property type="molecule type" value="Genomic_DNA"/>
</dbReference>
<feature type="non-terminal residue" evidence="3">
    <location>
        <position position="1"/>
    </location>
</feature>
<evidence type="ECO:0000313" key="3">
    <source>
        <dbReference type="EMBL" id="KPQ44621.1"/>
    </source>
</evidence>
<comment type="caution">
    <text evidence="3">The sequence shown here is derived from an EMBL/GenBank/DDBJ whole genome shotgun (WGS) entry which is preliminary data.</text>
</comment>
<evidence type="ECO:0000256" key="1">
    <source>
        <dbReference type="SAM" id="Phobius"/>
    </source>
</evidence>
<dbReference type="InterPro" id="IPR025377">
    <property type="entry name" value="DUF4367"/>
</dbReference>
<feature type="transmembrane region" description="Helical" evidence="1">
    <location>
        <begin position="12"/>
        <end position="32"/>
    </location>
</feature>
<accession>A0A0P8CCG0</accession>
<protein>
    <recommendedName>
        <fullName evidence="2">DUF4367 domain-containing protein</fullName>
    </recommendedName>
</protein>
<name>A0A0P8CCG0_9EURY</name>
<gene>
    <name evidence="3" type="ORF">MPEBLZ_00802</name>
</gene>
<keyword evidence="1" id="KW-1133">Transmembrane helix</keyword>
<feature type="domain" description="DUF4367" evidence="2">
    <location>
        <begin position="90"/>
        <end position="212"/>
    </location>
</feature>
<reference evidence="3 4" key="1">
    <citation type="submission" date="2015-09" db="EMBL/GenBank/DDBJ databases">
        <title>A metagenomics-based metabolic model of nitrate-dependent anaerobic oxidation of methane by Methanoperedens-like archaea.</title>
        <authorList>
            <person name="Arshad A."/>
            <person name="Speth D.R."/>
            <person name="De Graaf R.M."/>
            <person name="Op Den Camp H.J."/>
            <person name="Jetten M.S."/>
            <person name="Welte C.U."/>
        </authorList>
    </citation>
    <scope>NUCLEOTIDE SEQUENCE [LARGE SCALE GENOMIC DNA]</scope>
</reference>
<organism evidence="3 4">
    <name type="scientific">Candidatus Methanoperedens nitratireducens</name>
    <dbReference type="NCBI Taxonomy" id="1392998"/>
    <lineage>
        <taxon>Archaea</taxon>
        <taxon>Methanobacteriati</taxon>
        <taxon>Methanobacteriota</taxon>
        <taxon>Stenosarchaea group</taxon>
        <taxon>Methanomicrobia</taxon>
        <taxon>Methanosarcinales</taxon>
        <taxon>ANME-2 cluster</taxon>
        <taxon>Candidatus Methanoperedentaceae</taxon>
        <taxon>Candidatus Methanoperedens</taxon>
    </lineage>
</organism>
<evidence type="ECO:0000313" key="4">
    <source>
        <dbReference type="Proteomes" id="UP000050360"/>
    </source>
</evidence>
<keyword evidence="1" id="KW-0812">Transmembrane</keyword>
<dbReference type="PANTHER" id="PTHR37507">
    <property type="entry name" value="SPORULATION PROTEIN YDCC"/>
    <property type="match status" value="1"/>
</dbReference>
<evidence type="ECO:0000259" key="2">
    <source>
        <dbReference type="Pfam" id="PF14285"/>
    </source>
</evidence>
<dbReference type="Pfam" id="PF14285">
    <property type="entry name" value="DUF4367"/>
    <property type="match status" value="1"/>
</dbReference>
<dbReference type="Proteomes" id="UP000050360">
    <property type="component" value="Unassembled WGS sequence"/>
</dbReference>
<keyword evidence="1" id="KW-0472">Membrane</keyword>
<sequence length="213" mass="23657">KYRGDNMKKSILIGISIVTVLGILIAAVALGFGNPGTKSNSFANTEVNEPVKKEEVQMTLADTGISDSDPKIDIKGAIQYAQSNVSFRIIEPSYIPSGYKFESIEGKKFKGATTDIDMASFSYKNEDEQLTIKETLVIKTEPKTEQFTRQDTREIVDINGIEGRYSEENGIKIIGWKIGNLSLSVMSWKNEGQNQTSSSLNREEMIKMARSIK</sequence>
<dbReference type="InterPro" id="IPR052944">
    <property type="entry name" value="Sporulation_related"/>
</dbReference>
<proteinExistence type="predicted"/>